<dbReference type="AlphaFoldDB" id="A0AAV9RTN2"/>
<sequence length="141" mass="15438">MVEFGDFKGKSMKEVRCWPQEALPLDPAPPALWTPGPPCSSHLQSFLHTGKGKNNFHLSAGLDRKKSCSGLTKNREARTDATSPTSGGTLPTPRPSLLSLPFPLLTSSFSRPLFLWMLLKMWAFPLACVQPACNNHSLDSC</sequence>
<comment type="caution">
    <text evidence="3">The sequence shown here is derived from an EMBL/GenBank/DDBJ whole genome shotgun (WGS) entry which is preliminary data.</text>
</comment>
<protein>
    <recommendedName>
        <fullName evidence="2">DUF6729 domain-containing protein</fullName>
    </recommendedName>
</protein>
<dbReference type="EMBL" id="JAHHUM010001443">
    <property type="protein sequence ID" value="KAK5612409.1"/>
    <property type="molecule type" value="Genomic_DNA"/>
</dbReference>
<dbReference type="Pfam" id="PF20499">
    <property type="entry name" value="DUF6729"/>
    <property type="match status" value="1"/>
</dbReference>
<feature type="region of interest" description="Disordered" evidence="1">
    <location>
        <begin position="66"/>
        <end position="95"/>
    </location>
</feature>
<proteinExistence type="predicted"/>
<reference evidence="3 4" key="1">
    <citation type="submission" date="2021-06" db="EMBL/GenBank/DDBJ databases">
        <authorList>
            <person name="Palmer J.M."/>
        </authorList>
    </citation>
    <scope>NUCLEOTIDE SEQUENCE [LARGE SCALE GENOMIC DNA]</scope>
    <source>
        <strain evidence="3 4">MEX-2019</strain>
        <tissue evidence="3">Muscle</tissue>
    </source>
</reference>
<dbReference type="InterPro" id="IPR046616">
    <property type="entry name" value="DUF6729"/>
</dbReference>
<evidence type="ECO:0000313" key="4">
    <source>
        <dbReference type="Proteomes" id="UP001311232"/>
    </source>
</evidence>
<accession>A0AAV9RTN2</accession>
<feature type="domain" description="DUF6729" evidence="2">
    <location>
        <begin position="92"/>
        <end position="141"/>
    </location>
</feature>
<gene>
    <name evidence="3" type="ORF">CRENBAI_007035</name>
</gene>
<name>A0AAV9RTN2_9TELE</name>
<organism evidence="3 4">
    <name type="scientific">Crenichthys baileyi</name>
    <name type="common">White River springfish</name>
    <dbReference type="NCBI Taxonomy" id="28760"/>
    <lineage>
        <taxon>Eukaryota</taxon>
        <taxon>Metazoa</taxon>
        <taxon>Chordata</taxon>
        <taxon>Craniata</taxon>
        <taxon>Vertebrata</taxon>
        <taxon>Euteleostomi</taxon>
        <taxon>Actinopterygii</taxon>
        <taxon>Neopterygii</taxon>
        <taxon>Teleostei</taxon>
        <taxon>Neoteleostei</taxon>
        <taxon>Acanthomorphata</taxon>
        <taxon>Ovalentaria</taxon>
        <taxon>Atherinomorphae</taxon>
        <taxon>Cyprinodontiformes</taxon>
        <taxon>Goodeidae</taxon>
        <taxon>Crenichthys</taxon>
    </lineage>
</organism>
<keyword evidence="4" id="KW-1185">Reference proteome</keyword>
<dbReference type="Proteomes" id="UP001311232">
    <property type="component" value="Unassembled WGS sequence"/>
</dbReference>
<feature type="compositionally biased region" description="Low complexity" evidence="1">
    <location>
        <begin position="82"/>
        <end position="95"/>
    </location>
</feature>
<evidence type="ECO:0000313" key="3">
    <source>
        <dbReference type="EMBL" id="KAK5612409.1"/>
    </source>
</evidence>
<evidence type="ECO:0000259" key="2">
    <source>
        <dbReference type="Pfam" id="PF20499"/>
    </source>
</evidence>
<evidence type="ECO:0000256" key="1">
    <source>
        <dbReference type="SAM" id="MobiDB-lite"/>
    </source>
</evidence>